<feature type="compositionally biased region" description="Low complexity" evidence="3">
    <location>
        <begin position="82"/>
        <end position="107"/>
    </location>
</feature>
<feature type="domain" description="WW" evidence="4">
    <location>
        <begin position="167"/>
        <end position="200"/>
    </location>
</feature>
<dbReference type="PROSITE" id="PS01159">
    <property type="entry name" value="WW_DOMAIN_1"/>
    <property type="match status" value="1"/>
</dbReference>
<reference evidence="6" key="1">
    <citation type="journal article" date="2018" name="Nat. Microbiol.">
        <title>Leveraging single-cell genomics to expand the fungal tree of life.</title>
        <authorList>
            <person name="Ahrendt S.R."/>
            <person name="Quandt C.A."/>
            <person name="Ciobanu D."/>
            <person name="Clum A."/>
            <person name="Salamov A."/>
            <person name="Andreopoulos B."/>
            <person name="Cheng J.F."/>
            <person name="Woyke T."/>
            <person name="Pelin A."/>
            <person name="Henrissat B."/>
            <person name="Reynolds N.K."/>
            <person name="Benny G.L."/>
            <person name="Smith M.E."/>
            <person name="James T.Y."/>
            <person name="Grigoriev I.V."/>
        </authorList>
    </citation>
    <scope>NUCLEOTIDE SEQUENCE [LARGE SCALE GENOMIC DNA]</scope>
    <source>
        <strain evidence="6">ATCC 52028</strain>
    </source>
</reference>
<dbReference type="OrthoDB" id="3045089at2759"/>
<evidence type="ECO:0000259" key="4">
    <source>
        <dbReference type="PROSITE" id="PS50020"/>
    </source>
</evidence>
<feature type="region of interest" description="Disordered" evidence="3">
    <location>
        <begin position="82"/>
        <end position="124"/>
    </location>
</feature>
<dbReference type="STRING" id="1555241.A0A4P9X4V8"/>
<evidence type="ECO:0000256" key="3">
    <source>
        <dbReference type="SAM" id="MobiDB-lite"/>
    </source>
</evidence>
<dbReference type="PANTHER" id="PTHR10316">
    <property type="entry name" value="MEMBRANE ASSOCIATED GUANYLATE KINASE-RELATED"/>
    <property type="match status" value="1"/>
</dbReference>
<feature type="region of interest" description="Disordered" evidence="3">
    <location>
        <begin position="45"/>
        <end position="64"/>
    </location>
</feature>
<dbReference type="GO" id="GO:0005737">
    <property type="term" value="C:cytoplasm"/>
    <property type="evidence" value="ECO:0007669"/>
    <property type="project" value="TreeGrafter"/>
</dbReference>
<dbReference type="Gene3D" id="1.10.287.1490">
    <property type="match status" value="1"/>
</dbReference>
<dbReference type="GO" id="GO:0007165">
    <property type="term" value="P:signal transduction"/>
    <property type="evidence" value="ECO:0007669"/>
    <property type="project" value="TreeGrafter"/>
</dbReference>
<feature type="domain" description="WW" evidence="4">
    <location>
        <begin position="117"/>
        <end position="151"/>
    </location>
</feature>
<feature type="coiled-coil region" evidence="2">
    <location>
        <begin position="257"/>
        <end position="355"/>
    </location>
</feature>
<evidence type="ECO:0000313" key="6">
    <source>
        <dbReference type="Proteomes" id="UP000274922"/>
    </source>
</evidence>
<dbReference type="PROSITE" id="PS50020">
    <property type="entry name" value="WW_DOMAIN_2"/>
    <property type="match status" value="2"/>
</dbReference>
<dbReference type="Proteomes" id="UP000274922">
    <property type="component" value="Unassembled WGS sequence"/>
</dbReference>
<evidence type="ECO:0000256" key="1">
    <source>
        <dbReference type="ARBA" id="ARBA00022737"/>
    </source>
</evidence>
<accession>A0A4P9X4V8</accession>
<evidence type="ECO:0000256" key="2">
    <source>
        <dbReference type="SAM" id="Coils"/>
    </source>
</evidence>
<keyword evidence="1" id="KW-0677">Repeat</keyword>
<protein>
    <recommendedName>
        <fullName evidence="4">WW domain-containing protein</fullName>
    </recommendedName>
</protein>
<dbReference type="CDD" id="cd00201">
    <property type="entry name" value="WW"/>
    <property type="match status" value="2"/>
</dbReference>
<dbReference type="PANTHER" id="PTHR10316:SF40">
    <property type="entry name" value="LD27118P"/>
    <property type="match status" value="1"/>
</dbReference>
<dbReference type="Gene3D" id="2.20.70.10">
    <property type="match status" value="2"/>
</dbReference>
<dbReference type="InterPro" id="IPR036020">
    <property type="entry name" value="WW_dom_sf"/>
</dbReference>
<name>A0A4P9X4V8_9FUNG</name>
<dbReference type="SUPFAM" id="SSF51045">
    <property type="entry name" value="WW domain"/>
    <property type="match status" value="2"/>
</dbReference>
<feature type="coiled-coil region" evidence="2">
    <location>
        <begin position="391"/>
        <end position="427"/>
    </location>
</feature>
<gene>
    <name evidence="5" type="ORF">CXG81DRAFT_19880</name>
</gene>
<keyword evidence="6" id="KW-1185">Reference proteome</keyword>
<dbReference type="SMART" id="SM00456">
    <property type="entry name" value="WW"/>
    <property type="match status" value="2"/>
</dbReference>
<proteinExistence type="predicted"/>
<dbReference type="InterPro" id="IPR001202">
    <property type="entry name" value="WW_dom"/>
</dbReference>
<sequence length="518" mass="56959">MVQHRIGVKSLANRKLDGSASTNTLADDMVQLSLHARQASQASMGGAELVPSGHASAAPSRPLSVAGGLSSVISRTGTTAATAASTASKAAPTTASTTASTTPAAATVDSTNPSERYPLPEGWSKEWSEPHRKCYFYNRVQRVTSWVDPRDAYWKKRTWAECAADTAEVPYGWEIARDPIVGRYFIDHNSGRNLLDDPRSTTVSTQLSQMHGYLREQHDAVVAKETEVRQKAAAITALVAEIQALRDQIGKTRGPDRQVLTKQLASLSQQLRALTDEHAALKESLVSMKADVDDMKALADRLAADQTLDQVEQQKRVVAEIEALKQQISEEEKSKQAVEKRLVDLQNKYKLKNDVEIVQIHISPAVMNAMGIFDAHGASRNAESPAGGENRTRLEREMELLHLKKRLAQEQRQRAYLEALADKAKNEIAFAMHQDHNNLDLFGRPVVPQWVKTLNNYANASATVRSHIQGKANAAGEALSFREKMLLFTSQNQDQSLIAAEIARMQTDEAKPEEDAAI</sequence>
<dbReference type="EMBL" id="ML014234">
    <property type="protein sequence ID" value="RKP00114.1"/>
    <property type="molecule type" value="Genomic_DNA"/>
</dbReference>
<dbReference type="AlphaFoldDB" id="A0A4P9X4V8"/>
<keyword evidence="2" id="KW-0175">Coiled coil</keyword>
<evidence type="ECO:0000313" key="5">
    <source>
        <dbReference type="EMBL" id="RKP00114.1"/>
    </source>
</evidence>
<organism evidence="5 6">
    <name type="scientific">Caulochytrium protostelioides</name>
    <dbReference type="NCBI Taxonomy" id="1555241"/>
    <lineage>
        <taxon>Eukaryota</taxon>
        <taxon>Fungi</taxon>
        <taxon>Fungi incertae sedis</taxon>
        <taxon>Chytridiomycota</taxon>
        <taxon>Chytridiomycota incertae sedis</taxon>
        <taxon>Chytridiomycetes</taxon>
        <taxon>Caulochytriales</taxon>
        <taxon>Caulochytriaceae</taxon>
        <taxon>Caulochytrium</taxon>
    </lineage>
</organism>